<keyword evidence="2" id="KW-1185">Reference proteome</keyword>
<reference evidence="1" key="1">
    <citation type="submission" date="2017-10" db="EMBL/GenBank/DDBJ databases">
        <title>Draft genome sequence of the planktic cyanobacteria Tychonema bourrellyi isolated from alpine lentic freshwater.</title>
        <authorList>
            <person name="Tett A."/>
            <person name="Armanini F."/>
            <person name="Asnicar F."/>
            <person name="Boscaini A."/>
            <person name="Pasolli E."/>
            <person name="Zolfo M."/>
            <person name="Donati C."/>
            <person name="Salmaso N."/>
            <person name="Segata N."/>
        </authorList>
    </citation>
    <scope>NUCLEOTIDE SEQUENCE</scope>
    <source>
        <strain evidence="1">FEM_GT703</strain>
    </source>
</reference>
<dbReference type="Proteomes" id="UP000226442">
    <property type="component" value="Unassembled WGS sequence"/>
</dbReference>
<protein>
    <submittedName>
        <fullName evidence="1">Uncharacterized protein</fullName>
    </submittedName>
</protein>
<proteinExistence type="predicted"/>
<evidence type="ECO:0000313" key="2">
    <source>
        <dbReference type="Proteomes" id="UP000226442"/>
    </source>
</evidence>
<organism evidence="1 2">
    <name type="scientific">Tychonema bourrellyi FEM_GT703</name>
    <dbReference type="NCBI Taxonomy" id="2040638"/>
    <lineage>
        <taxon>Bacteria</taxon>
        <taxon>Bacillati</taxon>
        <taxon>Cyanobacteriota</taxon>
        <taxon>Cyanophyceae</taxon>
        <taxon>Oscillatoriophycideae</taxon>
        <taxon>Oscillatoriales</taxon>
        <taxon>Microcoleaceae</taxon>
        <taxon>Tychonema</taxon>
    </lineage>
</organism>
<name>A0A2G4F6F3_9CYAN</name>
<sequence>MVDVYCGTGVPPVLWKVLNRQDACSTIIMVDVYCGTGVPPVLWKVLNRQDACSTIIMVDVYCGAGVPPVLWKGFKKVRSPFMTKSAIAHFNS</sequence>
<dbReference type="EMBL" id="NXIB02000002">
    <property type="protein sequence ID" value="PHX57336.1"/>
    <property type="molecule type" value="Genomic_DNA"/>
</dbReference>
<accession>A0A2G4F6F3</accession>
<dbReference type="AlphaFoldDB" id="A0A2G4F6F3"/>
<gene>
    <name evidence="1" type="ORF">CP500_000720</name>
</gene>
<evidence type="ECO:0000313" key="1">
    <source>
        <dbReference type="EMBL" id="PHX57336.1"/>
    </source>
</evidence>
<comment type="caution">
    <text evidence="1">The sequence shown here is derived from an EMBL/GenBank/DDBJ whole genome shotgun (WGS) entry which is preliminary data.</text>
</comment>